<evidence type="ECO:0000259" key="1">
    <source>
        <dbReference type="Pfam" id="PF06985"/>
    </source>
</evidence>
<comment type="caution">
    <text evidence="2">The sequence shown here is derived from an EMBL/GenBank/DDBJ whole genome shotgun (WGS) entry which is preliminary data.</text>
</comment>
<dbReference type="InterPro" id="IPR052895">
    <property type="entry name" value="HetReg/Transcr_Mod"/>
</dbReference>
<dbReference type="Proteomes" id="UP001345013">
    <property type="component" value="Unassembled WGS sequence"/>
</dbReference>
<dbReference type="PANTHER" id="PTHR24148:SF77">
    <property type="entry name" value="HETEROKARYON INCOMPATIBILITY DOMAIN-CONTAINING PROTEIN"/>
    <property type="match status" value="1"/>
</dbReference>
<gene>
    <name evidence="2" type="ORF">LTR24_009448</name>
</gene>
<accession>A0ABR0JWX0</accession>
<evidence type="ECO:0000313" key="2">
    <source>
        <dbReference type="EMBL" id="KAK5077648.1"/>
    </source>
</evidence>
<dbReference type="InterPro" id="IPR010730">
    <property type="entry name" value="HET"/>
</dbReference>
<dbReference type="EMBL" id="JAVRRG010000208">
    <property type="protein sequence ID" value="KAK5077648.1"/>
    <property type="molecule type" value="Genomic_DNA"/>
</dbReference>
<dbReference type="Pfam" id="PF06985">
    <property type="entry name" value="HET"/>
    <property type="match status" value="1"/>
</dbReference>
<proteinExistence type="predicted"/>
<name>A0ABR0JWX0_9EURO</name>
<organism evidence="2 3">
    <name type="scientific">Lithohypha guttulata</name>
    <dbReference type="NCBI Taxonomy" id="1690604"/>
    <lineage>
        <taxon>Eukaryota</taxon>
        <taxon>Fungi</taxon>
        <taxon>Dikarya</taxon>
        <taxon>Ascomycota</taxon>
        <taxon>Pezizomycotina</taxon>
        <taxon>Eurotiomycetes</taxon>
        <taxon>Chaetothyriomycetidae</taxon>
        <taxon>Chaetothyriales</taxon>
        <taxon>Trichomeriaceae</taxon>
        <taxon>Lithohypha</taxon>
    </lineage>
</organism>
<protein>
    <recommendedName>
        <fullName evidence="1">Heterokaryon incompatibility domain-containing protein</fullName>
    </recommendedName>
</protein>
<reference evidence="2 3" key="1">
    <citation type="submission" date="2023-08" db="EMBL/GenBank/DDBJ databases">
        <title>Black Yeasts Isolated from many extreme environments.</title>
        <authorList>
            <person name="Coleine C."/>
            <person name="Stajich J.E."/>
            <person name="Selbmann L."/>
        </authorList>
    </citation>
    <scope>NUCLEOTIDE SEQUENCE [LARGE SCALE GENOMIC DNA]</scope>
    <source>
        <strain evidence="2 3">CCFEE 5885</strain>
    </source>
</reference>
<sequence>MKTIHLDGKAVKVTKNLESFLEHARVSFFGLSLWIDALCIDQQSVEERNHQVMLMGTTYSNARKVIVWLGHGNRAISQLFCRLDRTNGSPLAAGGPQDLQLLIEAVFAVVSFRYWSRLWITQELLLARSILLVYGHDSLAWDDLWLGVDELIPEPPQAIKASTAQKHREQRAILKSSKERALRDISELIHEYSSAECTDIKDRVIGIRSLVKDGDKFAPSYGWDAPELALQTVVHFQGGLELLAGLHRCLWPNTPRVGSGRTGNPMAVY</sequence>
<evidence type="ECO:0000313" key="3">
    <source>
        <dbReference type="Proteomes" id="UP001345013"/>
    </source>
</evidence>
<feature type="domain" description="Heterokaryon incompatibility" evidence="1">
    <location>
        <begin position="2"/>
        <end position="123"/>
    </location>
</feature>
<keyword evidence="3" id="KW-1185">Reference proteome</keyword>
<dbReference type="PANTHER" id="PTHR24148">
    <property type="entry name" value="ANKYRIN REPEAT DOMAIN-CONTAINING PROTEIN 39 HOMOLOG-RELATED"/>
    <property type="match status" value="1"/>
</dbReference>